<feature type="transmembrane region" description="Helical" evidence="1">
    <location>
        <begin position="343"/>
        <end position="362"/>
    </location>
</feature>
<dbReference type="InterPro" id="IPR036259">
    <property type="entry name" value="MFS_trans_sf"/>
</dbReference>
<feature type="transmembrane region" description="Helical" evidence="1">
    <location>
        <begin position="250"/>
        <end position="270"/>
    </location>
</feature>
<protein>
    <submittedName>
        <fullName evidence="2">CP family cyanate transporter-like MFS transporter</fullName>
    </submittedName>
</protein>
<feature type="transmembrane region" description="Helical" evidence="1">
    <location>
        <begin position="302"/>
        <end position="331"/>
    </location>
</feature>
<dbReference type="EMBL" id="JACCFM010000001">
    <property type="protein sequence ID" value="NYJ18631.1"/>
    <property type="molecule type" value="Genomic_DNA"/>
</dbReference>
<organism evidence="2 3">
    <name type="scientific">Glaciibacter psychrotolerans</name>
    <dbReference type="NCBI Taxonomy" id="670054"/>
    <lineage>
        <taxon>Bacteria</taxon>
        <taxon>Bacillati</taxon>
        <taxon>Actinomycetota</taxon>
        <taxon>Actinomycetes</taxon>
        <taxon>Micrococcales</taxon>
        <taxon>Microbacteriaceae</taxon>
        <taxon>Glaciibacter</taxon>
    </lineage>
</organism>
<evidence type="ECO:0000256" key="1">
    <source>
        <dbReference type="SAM" id="Phobius"/>
    </source>
</evidence>
<feature type="transmembrane region" description="Helical" evidence="1">
    <location>
        <begin position="7"/>
        <end position="28"/>
    </location>
</feature>
<comment type="caution">
    <text evidence="2">The sequence shown here is derived from an EMBL/GenBank/DDBJ whole genome shotgun (WGS) entry which is preliminary data.</text>
</comment>
<proteinExistence type="predicted"/>
<feature type="transmembrane region" description="Helical" evidence="1">
    <location>
        <begin position="99"/>
        <end position="119"/>
    </location>
</feature>
<feature type="transmembrane region" description="Helical" evidence="1">
    <location>
        <begin position="277"/>
        <end position="296"/>
    </location>
</feature>
<keyword evidence="3" id="KW-1185">Reference proteome</keyword>
<evidence type="ECO:0000313" key="2">
    <source>
        <dbReference type="EMBL" id="NYJ18631.1"/>
    </source>
</evidence>
<name>A0A7Z0EBZ0_9MICO</name>
<dbReference type="RefSeq" id="WP_179577510.1">
    <property type="nucleotide sequence ID" value="NZ_JACCFM010000001.1"/>
</dbReference>
<keyword evidence="1" id="KW-0472">Membrane</keyword>
<dbReference type="InterPro" id="IPR052524">
    <property type="entry name" value="MFS_Cyanate_Porter"/>
</dbReference>
<dbReference type="Gene3D" id="1.20.1250.20">
    <property type="entry name" value="MFS general substrate transporter like domains"/>
    <property type="match status" value="2"/>
</dbReference>
<feature type="transmembrane region" description="Helical" evidence="1">
    <location>
        <begin position="169"/>
        <end position="189"/>
    </location>
</feature>
<dbReference type="SUPFAM" id="SSF103473">
    <property type="entry name" value="MFS general substrate transporter"/>
    <property type="match status" value="1"/>
</dbReference>
<dbReference type="Proteomes" id="UP000537260">
    <property type="component" value="Unassembled WGS sequence"/>
</dbReference>
<accession>A0A7Z0EBZ0</accession>
<reference evidence="2 3" key="1">
    <citation type="submission" date="2020-07" db="EMBL/GenBank/DDBJ databases">
        <title>Sequencing the genomes of 1000 actinobacteria strains.</title>
        <authorList>
            <person name="Klenk H.-P."/>
        </authorList>
    </citation>
    <scope>NUCLEOTIDE SEQUENCE [LARGE SCALE GENOMIC DNA]</scope>
    <source>
        <strain evidence="2 3">LI1</strain>
    </source>
</reference>
<dbReference type="AlphaFoldDB" id="A0A7Z0EBZ0"/>
<dbReference type="Pfam" id="PF07690">
    <property type="entry name" value="MFS_1"/>
    <property type="match status" value="1"/>
</dbReference>
<dbReference type="PANTHER" id="PTHR23523:SF2">
    <property type="entry name" value="2-NITROIMIDAZOLE TRANSPORTER"/>
    <property type="match status" value="1"/>
</dbReference>
<feature type="transmembrane region" description="Helical" evidence="1">
    <location>
        <begin position="131"/>
        <end position="157"/>
    </location>
</feature>
<dbReference type="InterPro" id="IPR011701">
    <property type="entry name" value="MFS"/>
</dbReference>
<evidence type="ECO:0000313" key="3">
    <source>
        <dbReference type="Proteomes" id="UP000537260"/>
    </source>
</evidence>
<keyword evidence="1" id="KW-0812">Transmembrane</keyword>
<feature type="transmembrane region" description="Helical" evidence="1">
    <location>
        <begin position="368"/>
        <end position="387"/>
    </location>
</feature>
<gene>
    <name evidence="2" type="ORF">HNR05_000422</name>
</gene>
<dbReference type="GO" id="GO:0022857">
    <property type="term" value="F:transmembrane transporter activity"/>
    <property type="evidence" value="ECO:0007669"/>
    <property type="project" value="InterPro"/>
</dbReference>
<feature type="transmembrane region" description="Helical" evidence="1">
    <location>
        <begin position="74"/>
        <end position="93"/>
    </location>
</feature>
<sequence>MGRSSRPGALIAAGVMVVVIGLCVRFPITSISPLLIPLGASYSINATGLAVLSATPVLLFGLTSPLAPLLVRKVGLERALLVLLISLAAAGLLRPLSTPLLFVGTVVVGASIALLGILTPQLIRHFLDRRAGFWTGIYTTAFGISAAAGAALTVPFFHAIGDQAPPSLIAWGVPLFAAALIGAILLPRLRAASPAGTHAAGVTAVPIRQAPGLWAVTGFFGCQALIYFSLTSWLPTVYTDRGLAPAEAGLLLALMSVAGLPASLLAPMLASKPRLRTPLIVGLSIVSSVGLMGVAFGPTTLAPIMVCLLGIAQSAAFGISIGLIIFTAPSVAQTSAFSAFSQGVGYTFAAIGPLTMGLLAAAGVPWSIIVAFLIVAVFGEASFGVAASRASKSHALAPTLARLEA</sequence>
<dbReference type="PANTHER" id="PTHR23523">
    <property type="match status" value="1"/>
</dbReference>
<feature type="transmembrane region" description="Helical" evidence="1">
    <location>
        <begin position="210"/>
        <end position="230"/>
    </location>
</feature>
<feature type="transmembrane region" description="Helical" evidence="1">
    <location>
        <begin position="40"/>
        <end position="62"/>
    </location>
</feature>
<keyword evidence="1" id="KW-1133">Transmembrane helix</keyword>